<evidence type="ECO:0000256" key="4">
    <source>
        <dbReference type="ARBA" id="ARBA00023242"/>
    </source>
</evidence>
<dbReference type="GO" id="GO:0008270">
    <property type="term" value="F:zinc ion binding"/>
    <property type="evidence" value="ECO:0007669"/>
    <property type="project" value="InterPro"/>
</dbReference>
<dbReference type="Gene3D" id="4.10.240.10">
    <property type="entry name" value="Zn(2)-C6 fungal-type DNA-binding domain"/>
    <property type="match status" value="1"/>
</dbReference>
<dbReference type="Pfam" id="PF00172">
    <property type="entry name" value="Zn_clus"/>
    <property type="match status" value="1"/>
</dbReference>
<dbReference type="GO" id="GO:0003677">
    <property type="term" value="F:DNA binding"/>
    <property type="evidence" value="ECO:0007669"/>
    <property type="project" value="UniProtKB-KW"/>
</dbReference>
<keyword evidence="2" id="KW-0238">DNA-binding</keyword>
<evidence type="ECO:0000313" key="7">
    <source>
        <dbReference type="EMBL" id="KFX53310.1"/>
    </source>
</evidence>
<name>A0A093VM78_TALMA</name>
<dbReference type="AlphaFoldDB" id="A0A093VM78"/>
<reference evidence="7" key="1">
    <citation type="journal article" date="2014" name="PLoS Genet.">
        <title>Signature Gene Expression Reveals Novel Clues to the Molecular Mechanisms of Dimorphic Transition in Penicillium marneffei.</title>
        <authorList>
            <person name="Yang E."/>
            <person name="Wang G."/>
            <person name="Cai J."/>
            <person name="Woo P.C."/>
            <person name="Lau S.K."/>
            <person name="Yuen K.-Y."/>
            <person name="Chow W.-N."/>
            <person name="Lin X."/>
        </authorList>
    </citation>
    <scope>NUCLEOTIDE SEQUENCE [LARGE SCALE GENOMIC DNA]</scope>
    <source>
        <strain evidence="7">PM1</strain>
    </source>
</reference>
<dbReference type="CDD" id="cd00067">
    <property type="entry name" value="GAL4"/>
    <property type="match status" value="1"/>
</dbReference>
<evidence type="ECO:0000256" key="5">
    <source>
        <dbReference type="SAM" id="MobiDB-lite"/>
    </source>
</evidence>
<feature type="domain" description="Zn(2)-C6 fungal-type" evidence="6">
    <location>
        <begin position="43"/>
        <end position="72"/>
    </location>
</feature>
<dbReference type="PANTHER" id="PTHR47256">
    <property type="entry name" value="ZN(II)2CYS6 TRANSCRIPTION FACTOR (EUROFUNG)-RELATED"/>
    <property type="match status" value="1"/>
</dbReference>
<comment type="caution">
    <text evidence="7">The sequence shown here is derived from an EMBL/GenBank/DDBJ whole genome shotgun (WGS) entry which is preliminary data.</text>
</comment>
<accession>A0A093VM78</accession>
<dbReference type="InterPro" id="IPR036864">
    <property type="entry name" value="Zn2-C6_fun-type_DNA-bd_sf"/>
</dbReference>
<dbReference type="InterPro" id="IPR001138">
    <property type="entry name" value="Zn2Cys6_DnaBD"/>
</dbReference>
<dbReference type="InterPro" id="IPR053187">
    <property type="entry name" value="Notoamide_regulator"/>
</dbReference>
<dbReference type="GO" id="GO:0000981">
    <property type="term" value="F:DNA-binding transcription factor activity, RNA polymerase II-specific"/>
    <property type="evidence" value="ECO:0007669"/>
    <property type="project" value="InterPro"/>
</dbReference>
<evidence type="ECO:0000256" key="2">
    <source>
        <dbReference type="ARBA" id="ARBA00023125"/>
    </source>
</evidence>
<organism evidence="7">
    <name type="scientific">Talaromyces marneffei PM1</name>
    <dbReference type="NCBI Taxonomy" id="1077442"/>
    <lineage>
        <taxon>Eukaryota</taxon>
        <taxon>Fungi</taxon>
        <taxon>Dikarya</taxon>
        <taxon>Ascomycota</taxon>
        <taxon>Pezizomycotina</taxon>
        <taxon>Eurotiomycetes</taxon>
        <taxon>Eurotiomycetidae</taxon>
        <taxon>Eurotiales</taxon>
        <taxon>Trichocomaceae</taxon>
        <taxon>Talaromyces</taxon>
        <taxon>Talaromyces sect. Talaromyces</taxon>
    </lineage>
</organism>
<dbReference type="HOGENOM" id="CLU_127229_0_0_1"/>
<evidence type="ECO:0000256" key="3">
    <source>
        <dbReference type="ARBA" id="ARBA00023163"/>
    </source>
</evidence>
<dbReference type="PROSITE" id="PS00463">
    <property type="entry name" value="ZN2_CY6_FUNGAL_1"/>
    <property type="match status" value="1"/>
</dbReference>
<protein>
    <submittedName>
        <fullName evidence="7">Putative transcriptional regulatory protein</fullName>
    </submittedName>
</protein>
<keyword evidence="3" id="KW-0804">Transcription</keyword>
<keyword evidence="4" id="KW-0539">Nucleus</keyword>
<evidence type="ECO:0000256" key="1">
    <source>
        <dbReference type="ARBA" id="ARBA00023015"/>
    </source>
</evidence>
<dbReference type="eggNOG" id="ENOG502RNVI">
    <property type="taxonomic scope" value="Eukaryota"/>
</dbReference>
<gene>
    <name evidence="7" type="ORF">GQ26_0011580</name>
</gene>
<sequence>MDDQADRMRGYRFIAPRHVDVQKPPTPQTPNADEGKTKRASMACLECKKRRTKCSTGNPCTECANHGRGCIYDVNADKRRKEHVMSTKQQLENTEDNLRYYHGFLEDILASIRLGSRYQVDQLLQVVQDTVRNPDPENKSGYNKIREAIFSILGEFEDAEGSDETSDVDQSMAE</sequence>
<proteinExistence type="predicted"/>
<evidence type="ECO:0000259" key="6">
    <source>
        <dbReference type="PROSITE" id="PS50048"/>
    </source>
</evidence>
<dbReference type="PROSITE" id="PS50048">
    <property type="entry name" value="ZN2_CY6_FUNGAL_2"/>
    <property type="match status" value="1"/>
</dbReference>
<feature type="region of interest" description="Disordered" evidence="5">
    <location>
        <begin position="1"/>
        <end position="37"/>
    </location>
</feature>
<dbReference type="SUPFAM" id="SSF57701">
    <property type="entry name" value="Zn2/Cys6 DNA-binding domain"/>
    <property type="match status" value="1"/>
</dbReference>
<dbReference type="SMART" id="SM00066">
    <property type="entry name" value="GAL4"/>
    <property type="match status" value="1"/>
</dbReference>
<dbReference type="PANTHER" id="PTHR47256:SF9">
    <property type="entry name" value="ZN(II)2CYS6 TRANSCRIPTION FACTOR (EUROFUNG)"/>
    <property type="match status" value="1"/>
</dbReference>
<keyword evidence="1" id="KW-0805">Transcription regulation</keyword>
<dbReference type="EMBL" id="JPOX01000001">
    <property type="protein sequence ID" value="KFX53310.1"/>
    <property type="molecule type" value="Genomic_DNA"/>
</dbReference>